<gene>
    <name evidence="2" type="ORF">ES332_A12G161800v1</name>
</gene>
<dbReference type="AlphaFoldDB" id="A0A5D2MXX9"/>
<sequence>MDPSACGSEKQMSTRSTPNQQFAGTGYEASCGVRLVDAEAWLWLWHKEAVRR</sequence>
<evidence type="ECO:0000313" key="3">
    <source>
        <dbReference type="Proteomes" id="UP000322667"/>
    </source>
</evidence>
<keyword evidence="3" id="KW-1185">Reference proteome</keyword>
<protein>
    <submittedName>
        <fullName evidence="2">Uncharacterized protein</fullName>
    </submittedName>
</protein>
<feature type="region of interest" description="Disordered" evidence="1">
    <location>
        <begin position="1"/>
        <end position="24"/>
    </location>
</feature>
<organism evidence="2 3">
    <name type="scientific">Gossypium tomentosum</name>
    <name type="common">Hawaiian cotton</name>
    <name type="synonym">Gossypium sandvicense</name>
    <dbReference type="NCBI Taxonomy" id="34277"/>
    <lineage>
        <taxon>Eukaryota</taxon>
        <taxon>Viridiplantae</taxon>
        <taxon>Streptophyta</taxon>
        <taxon>Embryophyta</taxon>
        <taxon>Tracheophyta</taxon>
        <taxon>Spermatophyta</taxon>
        <taxon>Magnoliopsida</taxon>
        <taxon>eudicotyledons</taxon>
        <taxon>Gunneridae</taxon>
        <taxon>Pentapetalae</taxon>
        <taxon>rosids</taxon>
        <taxon>malvids</taxon>
        <taxon>Malvales</taxon>
        <taxon>Malvaceae</taxon>
        <taxon>Malvoideae</taxon>
        <taxon>Gossypium</taxon>
    </lineage>
</organism>
<evidence type="ECO:0000256" key="1">
    <source>
        <dbReference type="SAM" id="MobiDB-lite"/>
    </source>
</evidence>
<accession>A0A5D2MXX9</accession>
<dbReference type="EMBL" id="CM017621">
    <property type="protein sequence ID" value="TYH96195.1"/>
    <property type="molecule type" value="Genomic_DNA"/>
</dbReference>
<evidence type="ECO:0000313" key="2">
    <source>
        <dbReference type="EMBL" id="TYH96195.1"/>
    </source>
</evidence>
<proteinExistence type="predicted"/>
<reference evidence="2 3" key="1">
    <citation type="submission" date="2019-07" db="EMBL/GenBank/DDBJ databases">
        <title>WGS assembly of Gossypium tomentosum.</title>
        <authorList>
            <person name="Chen Z.J."/>
            <person name="Sreedasyam A."/>
            <person name="Ando A."/>
            <person name="Song Q."/>
            <person name="De L."/>
            <person name="Hulse-Kemp A."/>
            <person name="Ding M."/>
            <person name="Ye W."/>
            <person name="Kirkbride R."/>
            <person name="Jenkins J."/>
            <person name="Plott C."/>
            <person name="Lovell J."/>
            <person name="Lin Y.-M."/>
            <person name="Vaughn R."/>
            <person name="Liu B."/>
            <person name="Li W."/>
            <person name="Simpson S."/>
            <person name="Scheffler B."/>
            <person name="Saski C."/>
            <person name="Grover C."/>
            <person name="Hu G."/>
            <person name="Conover J."/>
            <person name="Carlson J."/>
            <person name="Shu S."/>
            <person name="Boston L."/>
            <person name="Williams M."/>
            <person name="Peterson D."/>
            <person name="Mcgee K."/>
            <person name="Jones D."/>
            <person name="Wendel J."/>
            <person name="Stelly D."/>
            <person name="Grimwood J."/>
            <person name="Schmutz J."/>
        </authorList>
    </citation>
    <scope>NUCLEOTIDE SEQUENCE [LARGE SCALE GENOMIC DNA]</scope>
    <source>
        <strain evidence="2">7179.01</strain>
    </source>
</reference>
<feature type="compositionally biased region" description="Polar residues" evidence="1">
    <location>
        <begin position="10"/>
        <end position="23"/>
    </location>
</feature>
<name>A0A5D2MXX9_GOSTO</name>
<dbReference type="Proteomes" id="UP000322667">
    <property type="component" value="Chromosome A12"/>
</dbReference>